<evidence type="ECO:0000313" key="4">
    <source>
        <dbReference type="Proteomes" id="UP000683360"/>
    </source>
</evidence>
<dbReference type="EMBL" id="CAJPWZ010001383">
    <property type="protein sequence ID" value="CAG2213694.1"/>
    <property type="molecule type" value="Genomic_DNA"/>
</dbReference>
<keyword evidence="4" id="KW-1185">Reference proteome</keyword>
<evidence type="ECO:0000256" key="1">
    <source>
        <dbReference type="SAM" id="MobiDB-lite"/>
    </source>
</evidence>
<reference evidence="3" key="1">
    <citation type="submission" date="2021-03" db="EMBL/GenBank/DDBJ databases">
        <authorList>
            <person name="Bekaert M."/>
        </authorList>
    </citation>
    <scope>NUCLEOTIDE SEQUENCE</scope>
</reference>
<sequence>MGAFCDSSGRPLELQPSRRCKAIQDLNFEVEKMVCVVGKGHYMFDSEEYSTVKTLSINTLSPDTYIAITGRRLRTVLITDGQVLCQNVDSPPNTKVVFGEHVCKPSAESTSDEASPEYENTSLANTTSSTEGLPAWVSSVISSTIDWIIYIIVTIIAVSEVFLRGNQNLRRRLETILQVINYLKNLQNNNLPQQHRQLPQQQIEPVQQPNLRRSQRRRFPVARLNL</sequence>
<feature type="region of interest" description="Disordered" evidence="1">
    <location>
        <begin position="106"/>
        <end position="130"/>
    </location>
</feature>
<protein>
    <submittedName>
        <fullName evidence="3">Uncharacterized protein</fullName>
    </submittedName>
</protein>
<evidence type="ECO:0000313" key="3">
    <source>
        <dbReference type="EMBL" id="CAG2213694.1"/>
    </source>
</evidence>
<dbReference type="OrthoDB" id="6191202at2759"/>
<dbReference type="Proteomes" id="UP000683360">
    <property type="component" value="Unassembled WGS sequence"/>
</dbReference>
<evidence type="ECO:0000256" key="2">
    <source>
        <dbReference type="SAM" id="Phobius"/>
    </source>
</evidence>
<keyword evidence="2" id="KW-0472">Membrane</keyword>
<name>A0A8S3RVE0_MYTED</name>
<feature type="compositionally biased region" description="Polar residues" evidence="1">
    <location>
        <begin position="117"/>
        <end position="130"/>
    </location>
</feature>
<accession>A0A8S3RVE0</accession>
<keyword evidence="2" id="KW-0812">Transmembrane</keyword>
<gene>
    <name evidence="3" type="ORF">MEDL_27603</name>
</gene>
<dbReference type="AlphaFoldDB" id="A0A8S3RVE0"/>
<comment type="caution">
    <text evidence="3">The sequence shown here is derived from an EMBL/GenBank/DDBJ whole genome shotgun (WGS) entry which is preliminary data.</text>
</comment>
<proteinExistence type="predicted"/>
<organism evidence="3 4">
    <name type="scientific">Mytilus edulis</name>
    <name type="common">Blue mussel</name>
    <dbReference type="NCBI Taxonomy" id="6550"/>
    <lineage>
        <taxon>Eukaryota</taxon>
        <taxon>Metazoa</taxon>
        <taxon>Spiralia</taxon>
        <taxon>Lophotrochozoa</taxon>
        <taxon>Mollusca</taxon>
        <taxon>Bivalvia</taxon>
        <taxon>Autobranchia</taxon>
        <taxon>Pteriomorphia</taxon>
        <taxon>Mytilida</taxon>
        <taxon>Mytiloidea</taxon>
        <taxon>Mytilidae</taxon>
        <taxon>Mytilinae</taxon>
        <taxon>Mytilus</taxon>
    </lineage>
</organism>
<keyword evidence="2" id="KW-1133">Transmembrane helix</keyword>
<feature type="transmembrane region" description="Helical" evidence="2">
    <location>
        <begin position="147"/>
        <end position="163"/>
    </location>
</feature>